<dbReference type="CDD" id="cd00067">
    <property type="entry name" value="GAL4"/>
    <property type="match status" value="1"/>
</dbReference>
<dbReference type="Gene3D" id="4.10.240.10">
    <property type="entry name" value="Zn(2)-C6 fungal-type DNA-binding domain"/>
    <property type="match status" value="1"/>
</dbReference>
<feature type="region of interest" description="Disordered" evidence="6">
    <location>
        <begin position="533"/>
        <end position="557"/>
    </location>
</feature>
<dbReference type="AlphaFoldDB" id="A0A0F8TWY0"/>
<proteinExistence type="predicted"/>
<dbReference type="PROSITE" id="PS50048">
    <property type="entry name" value="ZN2_CY6_FUNGAL_2"/>
    <property type="match status" value="1"/>
</dbReference>
<dbReference type="GO" id="GO:0008270">
    <property type="term" value="F:zinc ion binding"/>
    <property type="evidence" value="ECO:0007669"/>
    <property type="project" value="InterPro"/>
</dbReference>
<dbReference type="Proteomes" id="UP000034947">
    <property type="component" value="Unassembled WGS sequence"/>
</dbReference>
<evidence type="ECO:0000313" key="9">
    <source>
        <dbReference type="Proteomes" id="UP000034947"/>
    </source>
</evidence>
<keyword evidence="2" id="KW-0805">Transcription regulation</keyword>
<dbReference type="VEuPathDB" id="FungiDB:P175DRAFT_0343013"/>
<feature type="region of interest" description="Disordered" evidence="6">
    <location>
        <begin position="66"/>
        <end position="88"/>
    </location>
</feature>
<evidence type="ECO:0000256" key="1">
    <source>
        <dbReference type="ARBA" id="ARBA00022723"/>
    </source>
</evidence>
<dbReference type="InterPro" id="IPR036864">
    <property type="entry name" value="Zn2-C6_fun-type_DNA-bd_sf"/>
</dbReference>
<evidence type="ECO:0000256" key="2">
    <source>
        <dbReference type="ARBA" id="ARBA00023015"/>
    </source>
</evidence>
<dbReference type="Pfam" id="PF00172">
    <property type="entry name" value="Zn_clus"/>
    <property type="match status" value="1"/>
</dbReference>
<evidence type="ECO:0000259" key="7">
    <source>
        <dbReference type="PROSITE" id="PS50048"/>
    </source>
</evidence>
<dbReference type="InterPro" id="IPR007219">
    <property type="entry name" value="XnlR_reg_dom"/>
</dbReference>
<keyword evidence="1" id="KW-0479">Metal-binding</keyword>
<feature type="compositionally biased region" description="Basic and acidic residues" evidence="6">
    <location>
        <begin position="536"/>
        <end position="554"/>
    </location>
</feature>
<feature type="domain" description="Zn(2)-C6 fungal-type" evidence="7">
    <location>
        <begin position="11"/>
        <end position="40"/>
    </location>
</feature>
<dbReference type="SMART" id="SM00066">
    <property type="entry name" value="GAL4"/>
    <property type="match status" value="1"/>
</dbReference>
<evidence type="ECO:0000256" key="3">
    <source>
        <dbReference type="ARBA" id="ARBA00023125"/>
    </source>
</evidence>
<name>A0A0F8TWY0_9EURO</name>
<dbReference type="OrthoDB" id="2740448at2759"/>
<gene>
    <name evidence="8" type="ORF">AOCH_001017</name>
</gene>
<comment type="caution">
    <text evidence="8">The sequence shown here is derived from an EMBL/GenBank/DDBJ whole genome shotgun (WGS) entry which is preliminary data.</text>
</comment>
<dbReference type="CDD" id="cd12148">
    <property type="entry name" value="fungal_TF_MHR"/>
    <property type="match status" value="1"/>
</dbReference>
<dbReference type="GO" id="GO:0003677">
    <property type="term" value="F:DNA binding"/>
    <property type="evidence" value="ECO:0007669"/>
    <property type="project" value="UniProtKB-KW"/>
</dbReference>
<reference evidence="8 9" key="1">
    <citation type="submission" date="2015-02" db="EMBL/GenBank/DDBJ databases">
        <title>Draft Genome Sequences of Two Closely-Related Aflatoxigenic Aspergillus Species Obtained from the Cote d'Ivoire.</title>
        <authorList>
            <person name="Moore G.G."/>
            <person name="Beltz S.B."/>
            <person name="Mack B.M."/>
        </authorList>
    </citation>
    <scope>NUCLEOTIDE SEQUENCE [LARGE SCALE GENOMIC DNA]</scope>
    <source>
        <strain evidence="8 9">SRRC1432</strain>
    </source>
</reference>
<evidence type="ECO:0000256" key="4">
    <source>
        <dbReference type="ARBA" id="ARBA00023163"/>
    </source>
</evidence>
<dbReference type="InterPro" id="IPR001138">
    <property type="entry name" value="Zn2Cys6_DnaBD"/>
</dbReference>
<evidence type="ECO:0000256" key="6">
    <source>
        <dbReference type="SAM" id="MobiDB-lite"/>
    </source>
</evidence>
<accession>A0A0F8TWY0</accession>
<dbReference type="PANTHER" id="PTHR31668:SF28">
    <property type="entry name" value="ZN(II)2CYS6 TRANSCRIPTION FACTOR (EUROFUNG)"/>
    <property type="match status" value="1"/>
</dbReference>
<dbReference type="GO" id="GO:0006351">
    <property type="term" value="P:DNA-templated transcription"/>
    <property type="evidence" value="ECO:0007669"/>
    <property type="project" value="InterPro"/>
</dbReference>
<protein>
    <recommendedName>
        <fullName evidence="7">Zn(2)-C6 fungal-type domain-containing protein</fullName>
    </recommendedName>
</protein>
<organism evidence="8 9">
    <name type="scientific">Aspergillus ochraceoroseus</name>
    <dbReference type="NCBI Taxonomy" id="138278"/>
    <lineage>
        <taxon>Eukaryota</taxon>
        <taxon>Fungi</taxon>
        <taxon>Dikarya</taxon>
        <taxon>Ascomycota</taxon>
        <taxon>Pezizomycotina</taxon>
        <taxon>Eurotiomycetes</taxon>
        <taxon>Eurotiomycetidae</taxon>
        <taxon>Eurotiales</taxon>
        <taxon>Aspergillaceae</taxon>
        <taxon>Aspergillus</taxon>
        <taxon>Aspergillus subgen. Nidulantes</taxon>
    </lineage>
</organism>
<dbReference type="PANTHER" id="PTHR31668">
    <property type="entry name" value="GLUCOSE TRANSPORT TRANSCRIPTION REGULATOR RGT1-RELATED-RELATED"/>
    <property type="match status" value="1"/>
</dbReference>
<keyword evidence="4" id="KW-0804">Transcription</keyword>
<keyword evidence="3" id="KW-0238">DNA-binding</keyword>
<dbReference type="InterPro" id="IPR050797">
    <property type="entry name" value="Carb_Metab_Trans_Reg"/>
</dbReference>
<evidence type="ECO:0000313" key="8">
    <source>
        <dbReference type="EMBL" id="KKK11853.1"/>
    </source>
</evidence>
<dbReference type="PROSITE" id="PS00463">
    <property type="entry name" value="ZN2_CY6_FUNGAL_1"/>
    <property type="match status" value="1"/>
</dbReference>
<sequence>MPSNSAITKKACDGCKVRKIRCGGGQPCHSCINARVKCTYLRAHQRRGPQKLRPMTKFLIEQAQGTGSTHSAQMAGDAGDDDVRSTQSERSRIPVNVLASPLYIYHAHMYPVWPIVDVENILFTLQQDGDNQDYETYALAAAVAAGTIAQLRLGEDCLADQLVSADTFAQECMKARRFCDYRSRVNLNNVRTAFFLHVYYENMESGGSESLLYLREAISLAQMMYLHREASYAAYAPEEQQIRRRVLWLLYITERGVCILHKLPIVLKTDIATPQLDASADPQVLPAFLKLLALFTMFEQSRMFEILEDHHLGTQSAQAAVNSLDARFVDLLHGGLRDGSPISEHISDVQRADLCVTWHWMRILLWKALSKQSVTGQLSAQSPVSPFFPVLVAKELLNIVSQLPRTALEAHGLGMEMKLYEVANSLADAVISLAVLPQSGVWDTESPPSSILTKMHSMLCSLRGGGKKNLAEVLYKKMAEVHYTNGPALSPTVHDASRPIAPKHLTAAIESASNSGAKTTVADVNLVSRSNTIRATDLDERPATQCPENDHVHDDDDDDANANKMEEQEFSNYSPPSWKDMIFSDFLDAEFRPERPHSFCTYDQFPATLGQPWLDSNARDPPFNLSLFSPSLPVGSVDMLLEDFIAQDTATRFPGETDMLVPNSLADQPSPKQTTILI</sequence>
<keyword evidence="9" id="KW-1185">Reference proteome</keyword>
<dbReference type="EMBL" id="JYKN01003579">
    <property type="protein sequence ID" value="KKK11853.1"/>
    <property type="molecule type" value="Genomic_DNA"/>
</dbReference>
<evidence type="ECO:0000256" key="5">
    <source>
        <dbReference type="ARBA" id="ARBA00023242"/>
    </source>
</evidence>
<keyword evidence="5" id="KW-0539">Nucleus</keyword>
<dbReference type="GO" id="GO:0000981">
    <property type="term" value="F:DNA-binding transcription factor activity, RNA polymerase II-specific"/>
    <property type="evidence" value="ECO:0007669"/>
    <property type="project" value="InterPro"/>
</dbReference>
<dbReference type="Pfam" id="PF04082">
    <property type="entry name" value="Fungal_trans"/>
    <property type="match status" value="1"/>
</dbReference>
<dbReference type="SUPFAM" id="SSF57701">
    <property type="entry name" value="Zn2/Cys6 DNA-binding domain"/>
    <property type="match status" value="1"/>
</dbReference>